<organism evidence="1 2">
    <name type="scientific">Paracidovorax valerianellae</name>
    <dbReference type="NCBI Taxonomy" id="187868"/>
    <lineage>
        <taxon>Bacteria</taxon>
        <taxon>Pseudomonadati</taxon>
        <taxon>Pseudomonadota</taxon>
        <taxon>Betaproteobacteria</taxon>
        <taxon>Burkholderiales</taxon>
        <taxon>Comamonadaceae</taxon>
        <taxon>Paracidovorax</taxon>
    </lineage>
</organism>
<dbReference type="SUPFAM" id="SSF55724">
    <property type="entry name" value="Mog1p/PsbP-like"/>
    <property type="match status" value="1"/>
</dbReference>
<protein>
    <recommendedName>
        <fullName evidence="3">DUF1795 domain-containing protein</fullName>
    </recommendedName>
</protein>
<gene>
    <name evidence="1" type="ORF">SAMN05192589_1182</name>
</gene>
<dbReference type="InterPro" id="IPR016123">
    <property type="entry name" value="Mog1/PsbP_a/b/a-sand"/>
</dbReference>
<dbReference type="InterPro" id="IPR014894">
    <property type="entry name" value="DcrB/EagT6"/>
</dbReference>
<evidence type="ECO:0000313" key="1">
    <source>
        <dbReference type="EMBL" id="SDE45660.1"/>
    </source>
</evidence>
<dbReference type="RefSeq" id="WP_092745642.1">
    <property type="nucleotide sequence ID" value="NZ_FMZC01000018.1"/>
</dbReference>
<dbReference type="AlphaFoldDB" id="A0A1G7D3Q8"/>
<name>A0A1G7D3Q8_9BURK</name>
<dbReference type="OrthoDB" id="8775251at2"/>
<dbReference type="Gene3D" id="3.40.1000.10">
    <property type="entry name" value="Mog1/PsbP, alpha/beta/alpha sandwich"/>
    <property type="match status" value="1"/>
</dbReference>
<reference evidence="1 2" key="1">
    <citation type="submission" date="2016-10" db="EMBL/GenBank/DDBJ databases">
        <authorList>
            <person name="de Groot N.N."/>
        </authorList>
    </citation>
    <scope>NUCLEOTIDE SEQUENCE [LARGE SCALE GENOMIC DNA]</scope>
    <source>
        <strain evidence="1 2">DSM 16619</strain>
    </source>
</reference>
<keyword evidence="2" id="KW-1185">Reference proteome</keyword>
<dbReference type="Pfam" id="PF08786">
    <property type="entry name" value="DcrB"/>
    <property type="match status" value="1"/>
</dbReference>
<accession>A0A1G7D3Q8</accession>
<evidence type="ECO:0008006" key="3">
    <source>
        <dbReference type="Google" id="ProtNLM"/>
    </source>
</evidence>
<proteinExistence type="predicted"/>
<dbReference type="STRING" id="187868.SAMN05192589_1182"/>
<dbReference type="EMBL" id="FMZC01000018">
    <property type="protein sequence ID" value="SDE45660.1"/>
    <property type="molecule type" value="Genomic_DNA"/>
</dbReference>
<evidence type="ECO:0000313" key="2">
    <source>
        <dbReference type="Proteomes" id="UP000198781"/>
    </source>
</evidence>
<dbReference type="Proteomes" id="UP000198781">
    <property type="component" value="Unassembled WGS sequence"/>
</dbReference>
<sequence length="155" mass="17177">MQYHIQEAALELPSEGFIDRSVNVFIFGDPALPFNVVITRDYFDEGSGIEALLQEQLRSLSTVGKSYKQIDVSKTRLPLHGPAGAQLVNDTDAPNAVGAYVSYSKQGHTIHQRIVLIELPERKALVLTGTHAAPWKPHHEAQWASILQSVRARPQ</sequence>